<evidence type="ECO:0000256" key="6">
    <source>
        <dbReference type="ARBA" id="ARBA00023204"/>
    </source>
</evidence>
<evidence type="ECO:0000256" key="9">
    <source>
        <dbReference type="ARBA" id="ARBA00023295"/>
    </source>
</evidence>
<feature type="domain" description="Formamidopyrimidine-DNA glycosylase H2TH DNA-binding" evidence="11">
    <location>
        <begin position="133"/>
        <end position="225"/>
    </location>
</feature>
<dbReference type="Gene3D" id="3.30.710.10">
    <property type="entry name" value="Potassium Channel Kv1.1, Chain A"/>
    <property type="match status" value="1"/>
</dbReference>
<dbReference type="InterPro" id="IPR035937">
    <property type="entry name" value="FPG_N"/>
</dbReference>
<evidence type="ECO:0000256" key="3">
    <source>
        <dbReference type="ARBA" id="ARBA00022763"/>
    </source>
</evidence>
<keyword evidence="6" id="KW-0234">DNA repair</keyword>
<dbReference type="Proteomes" id="UP000186817">
    <property type="component" value="Unassembled WGS sequence"/>
</dbReference>
<keyword evidence="8" id="KW-0511">Multifunctional enzyme</keyword>
<evidence type="ECO:0000256" key="4">
    <source>
        <dbReference type="ARBA" id="ARBA00022801"/>
    </source>
</evidence>
<dbReference type="GO" id="GO:0140078">
    <property type="term" value="F:class I DNA-(apurinic or apyrimidinic site) endonuclease activity"/>
    <property type="evidence" value="ECO:0007669"/>
    <property type="project" value="UniProtKB-EC"/>
</dbReference>
<accession>A0A1Q9C9C7</accession>
<dbReference type="InterPro" id="IPR010979">
    <property type="entry name" value="Ribosomal_uS13-like_H2TH"/>
</dbReference>
<evidence type="ECO:0000313" key="13">
    <source>
        <dbReference type="Proteomes" id="UP000186817"/>
    </source>
</evidence>
<keyword evidence="13" id="KW-1185">Reference proteome</keyword>
<dbReference type="Pfam" id="PF06831">
    <property type="entry name" value="H2TH"/>
    <property type="match status" value="1"/>
</dbReference>
<dbReference type="InterPro" id="IPR012319">
    <property type="entry name" value="FPG_cat"/>
</dbReference>
<evidence type="ECO:0000256" key="5">
    <source>
        <dbReference type="ARBA" id="ARBA00023125"/>
    </source>
</evidence>
<protein>
    <recommendedName>
        <fullName evidence="2">DNA-(apurinic or apyrimidinic site) lyase</fullName>
        <ecNumber evidence="2">4.2.99.18</ecNumber>
    </recommendedName>
</protein>
<dbReference type="GO" id="GO:0003684">
    <property type="term" value="F:damaged DNA binding"/>
    <property type="evidence" value="ECO:0007669"/>
    <property type="project" value="InterPro"/>
</dbReference>
<keyword evidence="9" id="KW-0326">Glycosidase</keyword>
<comment type="similarity">
    <text evidence="1">Belongs to the FPG family.</text>
</comment>
<sequence>MVEGDGCHRIAAQHRKQLVGRKLAARSPNGRFRAGAQAIIKCGGVLLKIEVHGKNMFYFFGAEGKAPSVVVHVHFGLAGAFAVYKEEPQVGSSIRLRLETTDGQAPHLVAHLSAMVVKHGKPESLYKPLVAKLGADPLREDADPESFVSACAAAKKPVGTVLMDQSVCAGVGNIYRTEILYEAAIHPNQPANTLTRAEVLKLWNTAVKQMQAGYKSGSIWGAKASSFCYDKKQSACGGKVKHWKMGGRSIYACQKRQRLEARKAPKESKAPSLRRSGTLHVDGVVSAVKAENKKRRTGEGLGVQHVALKDDETRAAALAARVLAAHSETLAKRLQDGQAELDFHQASHEAVDYVVRFCYGEVKQDSFQPSTAKVNEEILKISSECGLPTLTELCAVRLSSEATTANVVQSVRLCEEFGLSKLREALVKGIVEALEGLSFSSVV</sequence>
<dbReference type="Gene3D" id="1.10.8.50">
    <property type="match status" value="1"/>
</dbReference>
<dbReference type="GO" id="GO:0008270">
    <property type="term" value="F:zinc ion binding"/>
    <property type="evidence" value="ECO:0007669"/>
    <property type="project" value="InterPro"/>
</dbReference>
<dbReference type="OrthoDB" id="444592at2759"/>
<gene>
    <name evidence="12" type="primary">nei1</name>
    <name evidence="12" type="ORF">AK812_SmicGene40198</name>
</gene>
<keyword evidence="12" id="KW-0255">Endonuclease</keyword>
<dbReference type="PANTHER" id="PTHR42697:SF1">
    <property type="entry name" value="ENDONUCLEASE 8"/>
    <property type="match status" value="1"/>
</dbReference>
<dbReference type="Gene3D" id="3.20.190.10">
    <property type="entry name" value="MutM-like, N-terminal"/>
    <property type="match status" value="1"/>
</dbReference>
<feature type="domain" description="Formamidopyrimidine-DNA glycosylase catalytic" evidence="10">
    <location>
        <begin position="8"/>
        <end position="116"/>
    </location>
</feature>
<evidence type="ECO:0000256" key="2">
    <source>
        <dbReference type="ARBA" id="ARBA00012720"/>
    </source>
</evidence>
<comment type="caution">
    <text evidence="12">The sequence shown here is derived from an EMBL/GenBank/DDBJ whole genome shotgun (WGS) entry which is preliminary data.</text>
</comment>
<dbReference type="OMA" id="DGCHRIA"/>
<dbReference type="InterPro" id="IPR015886">
    <property type="entry name" value="H2TH_FPG"/>
</dbReference>
<dbReference type="GO" id="GO:0006284">
    <property type="term" value="P:base-excision repair"/>
    <property type="evidence" value="ECO:0007669"/>
    <property type="project" value="InterPro"/>
</dbReference>
<dbReference type="PANTHER" id="PTHR42697">
    <property type="entry name" value="ENDONUCLEASE 8"/>
    <property type="match status" value="1"/>
</dbReference>
<evidence type="ECO:0000313" key="12">
    <source>
        <dbReference type="EMBL" id="OLP79501.1"/>
    </source>
</evidence>
<keyword evidence="4" id="KW-0378">Hydrolase</keyword>
<dbReference type="GO" id="GO:0000703">
    <property type="term" value="F:oxidized pyrimidine nucleobase lesion DNA N-glycosylase activity"/>
    <property type="evidence" value="ECO:0007669"/>
    <property type="project" value="TreeGrafter"/>
</dbReference>
<dbReference type="SMART" id="SM00898">
    <property type="entry name" value="Fapy_DNA_glyco"/>
    <property type="match status" value="1"/>
</dbReference>
<evidence type="ECO:0000256" key="1">
    <source>
        <dbReference type="ARBA" id="ARBA00009409"/>
    </source>
</evidence>
<dbReference type="SMART" id="SM01232">
    <property type="entry name" value="H2TH"/>
    <property type="match status" value="1"/>
</dbReference>
<dbReference type="EC" id="4.2.99.18" evidence="2"/>
<dbReference type="SUPFAM" id="SSF81624">
    <property type="entry name" value="N-terminal domain of MutM-like DNA repair proteins"/>
    <property type="match status" value="1"/>
</dbReference>
<dbReference type="AlphaFoldDB" id="A0A1Q9C9C7"/>
<dbReference type="InterPro" id="IPR011333">
    <property type="entry name" value="SKP1/BTB/POZ_sf"/>
</dbReference>
<keyword evidence="3" id="KW-0227">DNA damage</keyword>
<reference evidence="12 13" key="1">
    <citation type="submission" date="2016-02" db="EMBL/GenBank/DDBJ databases">
        <title>Genome analysis of coral dinoflagellate symbionts highlights evolutionary adaptations to a symbiotic lifestyle.</title>
        <authorList>
            <person name="Aranda M."/>
            <person name="Li Y."/>
            <person name="Liew Y.J."/>
            <person name="Baumgarten S."/>
            <person name="Simakov O."/>
            <person name="Wilson M."/>
            <person name="Piel J."/>
            <person name="Ashoor H."/>
            <person name="Bougouffa S."/>
            <person name="Bajic V.B."/>
            <person name="Ryu T."/>
            <person name="Ravasi T."/>
            <person name="Bayer T."/>
            <person name="Micklem G."/>
            <person name="Kim H."/>
            <person name="Bhak J."/>
            <person name="Lajeunesse T.C."/>
            <person name="Voolstra C.R."/>
        </authorList>
    </citation>
    <scope>NUCLEOTIDE SEQUENCE [LARGE SCALE GENOMIC DNA]</scope>
    <source>
        <strain evidence="12 13">CCMP2467</strain>
    </source>
</reference>
<evidence type="ECO:0000259" key="11">
    <source>
        <dbReference type="SMART" id="SM01232"/>
    </source>
</evidence>
<keyword evidence="7" id="KW-0456">Lyase</keyword>
<keyword evidence="12" id="KW-0540">Nuclease</keyword>
<dbReference type="EMBL" id="LSRX01001476">
    <property type="protein sequence ID" value="OLP79501.1"/>
    <property type="molecule type" value="Genomic_DNA"/>
</dbReference>
<keyword evidence="5" id="KW-0238">DNA-binding</keyword>
<evidence type="ECO:0000256" key="7">
    <source>
        <dbReference type="ARBA" id="ARBA00023239"/>
    </source>
</evidence>
<proteinExistence type="inferred from homology"/>
<evidence type="ECO:0000256" key="8">
    <source>
        <dbReference type="ARBA" id="ARBA00023268"/>
    </source>
</evidence>
<name>A0A1Q9C9C7_SYMMI</name>
<organism evidence="12 13">
    <name type="scientific">Symbiodinium microadriaticum</name>
    <name type="common">Dinoflagellate</name>
    <name type="synonym">Zooxanthella microadriatica</name>
    <dbReference type="NCBI Taxonomy" id="2951"/>
    <lineage>
        <taxon>Eukaryota</taxon>
        <taxon>Sar</taxon>
        <taxon>Alveolata</taxon>
        <taxon>Dinophyceae</taxon>
        <taxon>Suessiales</taxon>
        <taxon>Symbiodiniaceae</taxon>
        <taxon>Symbiodinium</taxon>
    </lineage>
</organism>
<dbReference type="SUPFAM" id="SSF46946">
    <property type="entry name" value="S13-like H2TH domain"/>
    <property type="match status" value="1"/>
</dbReference>
<evidence type="ECO:0000259" key="10">
    <source>
        <dbReference type="SMART" id="SM00898"/>
    </source>
</evidence>